<dbReference type="EMBL" id="OE005032">
    <property type="protein sequence ID" value="CAD7461635.1"/>
    <property type="molecule type" value="Genomic_DNA"/>
</dbReference>
<dbReference type="PANTHER" id="PTHR43115">
    <property type="entry name" value="DEHYDROGENASE/REDUCTASE SDR FAMILY MEMBER 11"/>
    <property type="match status" value="1"/>
</dbReference>
<proteinExistence type="inferred from homology"/>
<dbReference type="Pfam" id="PF00106">
    <property type="entry name" value="adh_short"/>
    <property type="match status" value="1"/>
</dbReference>
<dbReference type="Gene3D" id="3.40.50.720">
    <property type="entry name" value="NAD(P)-binding Rossmann-like Domain"/>
    <property type="match status" value="1"/>
</dbReference>
<evidence type="ECO:0000313" key="4">
    <source>
        <dbReference type="EMBL" id="CAD7461635.1"/>
    </source>
</evidence>
<evidence type="ECO:0000256" key="3">
    <source>
        <dbReference type="RuleBase" id="RU000363"/>
    </source>
</evidence>
<accession>A0A7R9NZ87</accession>
<organism evidence="4">
    <name type="scientific">Timema tahoe</name>
    <dbReference type="NCBI Taxonomy" id="61484"/>
    <lineage>
        <taxon>Eukaryota</taxon>
        <taxon>Metazoa</taxon>
        <taxon>Ecdysozoa</taxon>
        <taxon>Arthropoda</taxon>
        <taxon>Hexapoda</taxon>
        <taxon>Insecta</taxon>
        <taxon>Pterygota</taxon>
        <taxon>Neoptera</taxon>
        <taxon>Polyneoptera</taxon>
        <taxon>Phasmatodea</taxon>
        <taxon>Timematodea</taxon>
        <taxon>Timematoidea</taxon>
        <taxon>Timematidae</taxon>
        <taxon>Timema</taxon>
    </lineage>
</organism>
<dbReference type="PRINTS" id="PR00081">
    <property type="entry name" value="GDHRDH"/>
</dbReference>
<dbReference type="AlphaFoldDB" id="A0A7R9NZ87"/>
<sequence length="289" mass="31554">MERWSGRVAIVTGSSSGVGAAVAEKLAQFGVKVVGLDIAGTGTDDFGGHLHRKHCDVTKDEEVRAAIDWVDHTLGGADILVNCAGLAPANTLTGCEAKTDVWRATLYVNVIGLSVCTREVIRSMRERGIDDGHVVHFGSIYGHAVSSHPSLIMYSASKHAVRALTEGLRRELVELHSKIKISSISPGFIYTPMVLNHFGRQVFDDNPYLYPQDVADAVAFVLGTPPHVQGLWKHGHRGHINRLPAHSNSRENQKIRRSIETKHVAPFPVVCVCKEDPTEPRYRADDGTS</sequence>
<evidence type="ECO:0000256" key="2">
    <source>
        <dbReference type="ARBA" id="ARBA00023002"/>
    </source>
</evidence>
<gene>
    <name evidence="4" type="ORF">TTEB3V08_LOCUS9542</name>
</gene>
<protein>
    <submittedName>
        <fullName evidence="4">Uncharacterized protein</fullName>
    </submittedName>
</protein>
<dbReference type="GO" id="GO:0016491">
    <property type="term" value="F:oxidoreductase activity"/>
    <property type="evidence" value="ECO:0007669"/>
    <property type="project" value="UniProtKB-KW"/>
</dbReference>
<dbReference type="SUPFAM" id="SSF51735">
    <property type="entry name" value="NAD(P)-binding Rossmann-fold domains"/>
    <property type="match status" value="1"/>
</dbReference>
<dbReference type="InterPro" id="IPR036291">
    <property type="entry name" value="NAD(P)-bd_dom_sf"/>
</dbReference>
<evidence type="ECO:0000256" key="1">
    <source>
        <dbReference type="ARBA" id="ARBA00006484"/>
    </source>
</evidence>
<comment type="similarity">
    <text evidence="1 3">Belongs to the short-chain dehydrogenases/reductases (SDR) family.</text>
</comment>
<name>A0A7R9NZ87_9NEOP</name>
<keyword evidence="2" id="KW-0560">Oxidoreductase</keyword>
<dbReference type="PRINTS" id="PR00080">
    <property type="entry name" value="SDRFAMILY"/>
</dbReference>
<dbReference type="InterPro" id="IPR002347">
    <property type="entry name" value="SDR_fam"/>
</dbReference>
<dbReference type="PANTHER" id="PTHR43115:SF4">
    <property type="entry name" value="DEHYDROGENASE_REDUCTASE SDR FAMILY MEMBER 11"/>
    <property type="match status" value="1"/>
</dbReference>
<reference evidence="4" key="1">
    <citation type="submission" date="2020-11" db="EMBL/GenBank/DDBJ databases">
        <authorList>
            <person name="Tran Van P."/>
        </authorList>
    </citation>
    <scope>NUCLEOTIDE SEQUENCE</scope>
</reference>